<protein>
    <submittedName>
        <fullName evidence="1">Uncharacterized protein</fullName>
    </submittedName>
</protein>
<dbReference type="AlphaFoldDB" id="A0AAV7KVF3"/>
<dbReference type="Proteomes" id="UP001066276">
    <property type="component" value="Chromosome 12"/>
</dbReference>
<dbReference type="EMBL" id="JANPWB010000016">
    <property type="protein sequence ID" value="KAJ1083481.1"/>
    <property type="molecule type" value="Genomic_DNA"/>
</dbReference>
<name>A0AAV7KVF3_PLEWA</name>
<organism evidence="1 2">
    <name type="scientific">Pleurodeles waltl</name>
    <name type="common">Iberian ribbed newt</name>
    <dbReference type="NCBI Taxonomy" id="8319"/>
    <lineage>
        <taxon>Eukaryota</taxon>
        <taxon>Metazoa</taxon>
        <taxon>Chordata</taxon>
        <taxon>Craniata</taxon>
        <taxon>Vertebrata</taxon>
        <taxon>Euteleostomi</taxon>
        <taxon>Amphibia</taxon>
        <taxon>Batrachia</taxon>
        <taxon>Caudata</taxon>
        <taxon>Salamandroidea</taxon>
        <taxon>Salamandridae</taxon>
        <taxon>Pleurodelinae</taxon>
        <taxon>Pleurodeles</taxon>
    </lineage>
</organism>
<evidence type="ECO:0000313" key="2">
    <source>
        <dbReference type="Proteomes" id="UP001066276"/>
    </source>
</evidence>
<reference evidence="1" key="1">
    <citation type="journal article" date="2022" name="bioRxiv">
        <title>Sequencing and chromosome-scale assembly of the giantPleurodeles waltlgenome.</title>
        <authorList>
            <person name="Brown T."/>
            <person name="Elewa A."/>
            <person name="Iarovenko S."/>
            <person name="Subramanian E."/>
            <person name="Araus A.J."/>
            <person name="Petzold A."/>
            <person name="Susuki M."/>
            <person name="Suzuki K.-i.T."/>
            <person name="Hayashi T."/>
            <person name="Toyoda A."/>
            <person name="Oliveira C."/>
            <person name="Osipova E."/>
            <person name="Leigh N.D."/>
            <person name="Simon A."/>
            <person name="Yun M.H."/>
        </authorList>
    </citation>
    <scope>NUCLEOTIDE SEQUENCE</scope>
    <source>
        <strain evidence="1">20211129_DDA</strain>
        <tissue evidence="1">Liver</tissue>
    </source>
</reference>
<accession>A0AAV7KVF3</accession>
<comment type="caution">
    <text evidence="1">The sequence shown here is derived from an EMBL/GenBank/DDBJ whole genome shotgun (WGS) entry which is preliminary data.</text>
</comment>
<proteinExistence type="predicted"/>
<sequence>MALVGALADRPVSCYPELLRNIKWGNSRNGYELGFTELRNVTERDHTVEGLVSSLQTEVKAPKEHVTCLKSVVDMLDKSPMVAENHSRCSNLCFQCFSKRAEGANAVSFSEFTICCEFRARGLSTVFVLERVHMTQTRTTTQCPT</sequence>
<gene>
    <name evidence="1" type="ORF">NDU88_003640</name>
</gene>
<keyword evidence="2" id="KW-1185">Reference proteome</keyword>
<evidence type="ECO:0000313" key="1">
    <source>
        <dbReference type="EMBL" id="KAJ1083481.1"/>
    </source>
</evidence>